<organism evidence="1 2">
    <name type="scientific">Sclerotinia sclerotiorum (strain ATCC 18683 / 1980 / Ss-1)</name>
    <name type="common">White mold</name>
    <name type="synonym">Whetzelinia sclerotiorum</name>
    <dbReference type="NCBI Taxonomy" id="665079"/>
    <lineage>
        <taxon>Eukaryota</taxon>
        <taxon>Fungi</taxon>
        <taxon>Dikarya</taxon>
        <taxon>Ascomycota</taxon>
        <taxon>Pezizomycotina</taxon>
        <taxon>Leotiomycetes</taxon>
        <taxon>Helotiales</taxon>
        <taxon>Sclerotiniaceae</taxon>
        <taxon>Sclerotinia</taxon>
    </lineage>
</organism>
<sequence>MPVAEKMGRMHGYFQKLVWEMVPPFSFPHDFAMRLVQNQPDPIIMEYIARIEDLARLSIHALNAEIKILERFHDLKWITPHMMQRMTTPPPWIQEDYFSFNRSIALFTHICMHRRLKSLGKSIQLSGTKDRFVICQFASALKGAEVAKH</sequence>
<gene>
    <name evidence="1" type="ORF">SS1G_08109</name>
</gene>
<dbReference type="InParanoid" id="A7ES04"/>
<name>A7ES04_SCLS1</name>
<proteinExistence type="predicted"/>
<reference evidence="2" key="1">
    <citation type="journal article" date="2011" name="PLoS Genet.">
        <title>Genomic analysis of the necrotrophic fungal pathogens Sclerotinia sclerotiorum and Botrytis cinerea.</title>
        <authorList>
            <person name="Amselem J."/>
            <person name="Cuomo C.A."/>
            <person name="van Kan J.A."/>
            <person name="Viaud M."/>
            <person name="Benito E.P."/>
            <person name="Couloux A."/>
            <person name="Coutinho P.M."/>
            <person name="de Vries R.P."/>
            <person name="Dyer P.S."/>
            <person name="Fillinger S."/>
            <person name="Fournier E."/>
            <person name="Gout L."/>
            <person name="Hahn M."/>
            <person name="Kohn L."/>
            <person name="Lapalu N."/>
            <person name="Plummer K.M."/>
            <person name="Pradier J.M."/>
            <person name="Quevillon E."/>
            <person name="Sharon A."/>
            <person name="Simon A."/>
            <person name="ten Have A."/>
            <person name="Tudzynski B."/>
            <person name="Tudzynski P."/>
            <person name="Wincker P."/>
            <person name="Andrew M."/>
            <person name="Anthouard V."/>
            <person name="Beever R.E."/>
            <person name="Beffa R."/>
            <person name="Benoit I."/>
            <person name="Bouzid O."/>
            <person name="Brault B."/>
            <person name="Chen Z."/>
            <person name="Choquer M."/>
            <person name="Collemare J."/>
            <person name="Cotton P."/>
            <person name="Danchin E.G."/>
            <person name="Da Silva C."/>
            <person name="Gautier A."/>
            <person name="Giraud C."/>
            <person name="Giraud T."/>
            <person name="Gonzalez C."/>
            <person name="Grossetete S."/>
            <person name="Guldener U."/>
            <person name="Henrissat B."/>
            <person name="Howlett B.J."/>
            <person name="Kodira C."/>
            <person name="Kretschmer M."/>
            <person name="Lappartient A."/>
            <person name="Leroch M."/>
            <person name="Levis C."/>
            <person name="Mauceli E."/>
            <person name="Neuveglise C."/>
            <person name="Oeser B."/>
            <person name="Pearson M."/>
            <person name="Poulain J."/>
            <person name="Poussereau N."/>
            <person name="Quesneville H."/>
            <person name="Rascle C."/>
            <person name="Schumacher J."/>
            <person name="Segurens B."/>
            <person name="Sexton A."/>
            <person name="Silva E."/>
            <person name="Sirven C."/>
            <person name="Soanes D.M."/>
            <person name="Talbot N.J."/>
            <person name="Templeton M."/>
            <person name="Yandava C."/>
            <person name="Yarden O."/>
            <person name="Zeng Q."/>
            <person name="Rollins J.A."/>
            <person name="Lebrun M.H."/>
            <person name="Dickman M."/>
        </authorList>
    </citation>
    <scope>NUCLEOTIDE SEQUENCE [LARGE SCALE GENOMIC DNA]</scope>
    <source>
        <strain evidence="2">ATCC 18683 / 1980 / Ss-1</strain>
    </source>
</reference>
<dbReference type="KEGG" id="ssl:SS1G_08109"/>
<evidence type="ECO:0000313" key="1">
    <source>
        <dbReference type="EMBL" id="EDN92246.1"/>
    </source>
</evidence>
<dbReference type="GeneID" id="5487111"/>
<dbReference type="RefSeq" id="XP_001591482.1">
    <property type="nucleotide sequence ID" value="XM_001591432.1"/>
</dbReference>
<dbReference type="AlphaFoldDB" id="A7ES04"/>
<dbReference type="Proteomes" id="UP000001312">
    <property type="component" value="Unassembled WGS sequence"/>
</dbReference>
<dbReference type="EMBL" id="CH476630">
    <property type="protein sequence ID" value="EDN92246.1"/>
    <property type="molecule type" value="Genomic_DNA"/>
</dbReference>
<keyword evidence="2" id="KW-1185">Reference proteome</keyword>
<protein>
    <submittedName>
        <fullName evidence="1">Uncharacterized protein</fullName>
    </submittedName>
</protein>
<evidence type="ECO:0000313" key="2">
    <source>
        <dbReference type="Proteomes" id="UP000001312"/>
    </source>
</evidence>
<accession>A7ES04</accession>